<evidence type="ECO:0000313" key="2">
    <source>
        <dbReference type="Proteomes" id="UP000655830"/>
    </source>
</evidence>
<name>A0A926EP52_9FIRM</name>
<gene>
    <name evidence="1" type="ORF">H8718_19370</name>
</gene>
<proteinExistence type="predicted"/>
<organism evidence="1 2">
    <name type="scientific">Zhenhengia yiwuensis</name>
    <dbReference type="NCBI Taxonomy" id="2763666"/>
    <lineage>
        <taxon>Bacteria</taxon>
        <taxon>Bacillati</taxon>
        <taxon>Bacillota</taxon>
        <taxon>Clostridia</taxon>
        <taxon>Lachnospirales</taxon>
        <taxon>Lachnospiraceae</taxon>
        <taxon>Zhenhengia</taxon>
    </lineage>
</organism>
<dbReference type="Proteomes" id="UP000655830">
    <property type="component" value="Unassembled WGS sequence"/>
</dbReference>
<comment type="caution">
    <text evidence="1">The sequence shown here is derived from an EMBL/GenBank/DDBJ whole genome shotgun (WGS) entry which is preliminary data.</text>
</comment>
<sequence>MTNEQLLEGYRLSQEINRLKENIRSIIVKVILNLRKLCKKNYFCRLPRGIQQIPLGETSENFLLAKESMLT</sequence>
<keyword evidence="2" id="KW-1185">Reference proteome</keyword>
<dbReference type="AlphaFoldDB" id="A0A926EP52"/>
<protein>
    <submittedName>
        <fullName evidence="1">Uncharacterized protein</fullName>
    </submittedName>
</protein>
<dbReference type="EMBL" id="JACRSY010000068">
    <property type="protein sequence ID" value="MBC8581642.1"/>
    <property type="molecule type" value="Genomic_DNA"/>
</dbReference>
<evidence type="ECO:0000313" key="1">
    <source>
        <dbReference type="EMBL" id="MBC8581642.1"/>
    </source>
</evidence>
<accession>A0A926EP52</accession>
<reference evidence="1" key="1">
    <citation type="submission" date="2020-08" db="EMBL/GenBank/DDBJ databases">
        <title>Genome public.</title>
        <authorList>
            <person name="Liu C."/>
            <person name="Sun Q."/>
        </authorList>
    </citation>
    <scope>NUCLEOTIDE SEQUENCE</scope>
    <source>
        <strain evidence="1">NSJ-12</strain>
    </source>
</reference>
<dbReference type="RefSeq" id="WP_249334667.1">
    <property type="nucleotide sequence ID" value="NZ_JACRSY010000068.1"/>
</dbReference>